<dbReference type="SUPFAM" id="SSF54236">
    <property type="entry name" value="Ubiquitin-like"/>
    <property type="match status" value="1"/>
</dbReference>
<dbReference type="InterPro" id="IPR029071">
    <property type="entry name" value="Ubiquitin-like_domsf"/>
</dbReference>
<dbReference type="STRING" id="59463.ENSMLUP00000017066"/>
<evidence type="ECO:0000313" key="3">
    <source>
        <dbReference type="Ensembl" id="ENSMLUP00000017066.1"/>
    </source>
</evidence>
<organism evidence="3 4">
    <name type="scientific">Myotis lucifugus</name>
    <name type="common">Little brown bat</name>
    <dbReference type="NCBI Taxonomy" id="59463"/>
    <lineage>
        <taxon>Eukaryota</taxon>
        <taxon>Metazoa</taxon>
        <taxon>Chordata</taxon>
        <taxon>Craniata</taxon>
        <taxon>Vertebrata</taxon>
        <taxon>Euteleostomi</taxon>
        <taxon>Mammalia</taxon>
        <taxon>Eutheria</taxon>
        <taxon>Laurasiatheria</taxon>
        <taxon>Chiroptera</taxon>
        <taxon>Yangochiroptera</taxon>
        <taxon>Vespertilionidae</taxon>
        <taxon>Myotis</taxon>
    </lineage>
</organism>
<dbReference type="HOGENOM" id="CLU_159683_0_0_1"/>
<dbReference type="PANTHER" id="PTHR10562">
    <property type="entry name" value="SMALL UBIQUITIN-RELATED MODIFIER"/>
    <property type="match status" value="1"/>
</dbReference>
<dbReference type="InterPro" id="IPR022617">
    <property type="entry name" value="Rad60/SUMO-like_dom"/>
</dbReference>
<evidence type="ECO:0000259" key="2">
    <source>
        <dbReference type="Pfam" id="PF11976"/>
    </source>
</evidence>
<name>G1Q034_MYOLU</name>
<dbReference type="GeneTree" id="ENSGT00950000182895"/>
<dbReference type="Proteomes" id="UP000001074">
    <property type="component" value="Unassembled WGS sequence"/>
</dbReference>
<evidence type="ECO:0000256" key="1">
    <source>
        <dbReference type="ARBA" id="ARBA00022499"/>
    </source>
</evidence>
<sequence length="130" mass="14904">MADENPKEGVKTENQDHINLKVAGQDGSVVQFKIKRHAPLSNLMKAYCERTKKTFSIRKLQFGFNTSDYHNKVTDVCAEAFEFFSTKWPMKNQVFCNSSKPSQFDKNIGTIYPFPLPNPLFPSAYLKPCF</sequence>
<keyword evidence="1" id="KW-1017">Isopeptide bond</keyword>
<reference evidence="3" key="3">
    <citation type="submission" date="2025-09" db="UniProtKB">
        <authorList>
            <consortium name="Ensembl"/>
        </authorList>
    </citation>
    <scope>IDENTIFICATION</scope>
</reference>
<evidence type="ECO:0000313" key="4">
    <source>
        <dbReference type="Proteomes" id="UP000001074"/>
    </source>
</evidence>
<dbReference type="Gene3D" id="3.10.20.90">
    <property type="entry name" value="Phosphatidylinositol 3-kinase Catalytic Subunit, Chain A, domain 1"/>
    <property type="match status" value="1"/>
</dbReference>
<dbReference type="AlphaFoldDB" id="G1Q034"/>
<dbReference type="EMBL" id="AAPE02021170">
    <property type="status" value="NOT_ANNOTATED_CDS"/>
    <property type="molecule type" value="Genomic_DNA"/>
</dbReference>
<dbReference type="Ensembl" id="ENSMLUT00000024104.1">
    <property type="protein sequence ID" value="ENSMLUP00000017066.1"/>
    <property type="gene ID" value="ENSMLUG00000024279.1"/>
</dbReference>
<dbReference type="Pfam" id="PF11976">
    <property type="entry name" value="Rad60-SLD"/>
    <property type="match status" value="1"/>
</dbReference>
<dbReference type="InParanoid" id="G1Q034"/>
<dbReference type="eggNOG" id="KOG1769">
    <property type="taxonomic scope" value="Eukaryota"/>
</dbReference>
<reference evidence="3" key="2">
    <citation type="submission" date="2025-08" db="UniProtKB">
        <authorList>
            <consortium name="Ensembl"/>
        </authorList>
    </citation>
    <scope>IDENTIFICATION</scope>
</reference>
<reference evidence="3 4" key="1">
    <citation type="journal article" date="2011" name="Nature">
        <title>A high-resolution map of human evolutionary constraint using 29 mammals.</title>
        <authorList>
            <person name="Lindblad-Toh K."/>
            <person name="Garber M."/>
            <person name="Zuk O."/>
            <person name="Lin M.F."/>
            <person name="Parker B.J."/>
            <person name="Washietl S."/>
            <person name="Kheradpour P."/>
            <person name="Ernst J."/>
            <person name="Jordan G."/>
            <person name="Mauceli E."/>
            <person name="Ward L.D."/>
            <person name="Lowe C.B."/>
            <person name="Holloway A.K."/>
            <person name="Clamp M."/>
            <person name="Gnerre S."/>
            <person name="Alfoldi J."/>
            <person name="Beal K."/>
            <person name="Chang J."/>
            <person name="Clawson H."/>
            <person name="Cuff J."/>
            <person name="Di Palma F."/>
            <person name="Fitzgerald S."/>
            <person name="Flicek P."/>
            <person name="Guttman M."/>
            <person name="Hubisz M.J."/>
            <person name="Jaffe D.B."/>
            <person name="Jungreis I."/>
            <person name="Kent W.J."/>
            <person name="Kostka D."/>
            <person name="Lara M."/>
            <person name="Martins A.L."/>
            <person name="Massingham T."/>
            <person name="Moltke I."/>
            <person name="Raney B.J."/>
            <person name="Rasmussen M.D."/>
            <person name="Robinson J."/>
            <person name="Stark A."/>
            <person name="Vilella A.J."/>
            <person name="Wen J."/>
            <person name="Xie X."/>
            <person name="Zody M.C."/>
            <person name="Baldwin J."/>
            <person name="Bloom T."/>
            <person name="Chin C.W."/>
            <person name="Heiman D."/>
            <person name="Nicol R."/>
            <person name="Nusbaum C."/>
            <person name="Young S."/>
            <person name="Wilkinson J."/>
            <person name="Worley K.C."/>
            <person name="Kovar C.L."/>
            <person name="Muzny D.M."/>
            <person name="Gibbs R.A."/>
            <person name="Cree A."/>
            <person name="Dihn H.H."/>
            <person name="Fowler G."/>
            <person name="Jhangiani S."/>
            <person name="Joshi V."/>
            <person name="Lee S."/>
            <person name="Lewis L.R."/>
            <person name="Nazareth L.V."/>
            <person name="Okwuonu G."/>
            <person name="Santibanez J."/>
            <person name="Warren W.C."/>
            <person name="Mardis E.R."/>
            <person name="Weinstock G.M."/>
            <person name="Wilson R.K."/>
            <person name="Delehaunty K."/>
            <person name="Dooling D."/>
            <person name="Fronik C."/>
            <person name="Fulton L."/>
            <person name="Fulton B."/>
            <person name="Graves T."/>
            <person name="Minx P."/>
            <person name="Sodergren E."/>
            <person name="Birney E."/>
            <person name="Margulies E.H."/>
            <person name="Herrero J."/>
            <person name="Green E.D."/>
            <person name="Haussler D."/>
            <person name="Siepel A."/>
            <person name="Goldman N."/>
            <person name="Pollard K.S."/>
            <person name="Pedersen J.S."/>
            <person name="Lander E.S."/>
            <person name="Kellis M."/>
        </authorList>
    </citation>
    <scope>NUCLEOTIDE SEQUENCE [LARGE SCALE GENOMIC DNA]</scope>
</reference>
<dbReference type="FunFam" id="3.10.20.90:FF:000195">
    <property type="entry name" value="small ubiquitin-related modifier 2 isoform X2"/>
    <property type="match status" value="1"/>
</dbReference>
<feature type="domain" description="Rad60/SUMO-like" evidence="2">
    <location>
        <begin position="18"/>
        <end position="63"/>
    </location>
</feature>
<keyword evidence="4" id="KW-1185">Reference proteome</keyword>
<protein>
    <recommendedName>
        <fullName evidence="2">Rad60/SUMO-like domain-containing protein</fullName>
    </recommendedName>
</protein>
<accession>G1Q034</accession>
<proteinExistence type="predicted"/>